<dbReference type="PANTHER" id="PTHR45339:SF1">
    <property type="entry name" value="HYBRID SIGNAL TRANSDUCTION HISTIDINE KINASE J"/>
    <property type="match status" value="1"/>
</dbReference>
<keyword evidence="12" id="KW-0175">Coiled coil</keyword>
<keyword evidence="17" id="KW-1185">Reference proteome</keyword>
<keyword evidence="9 13" id="KW-1133">Transmembrane helix</keyword>
<dbReference type="SUPFAM" id="SSF103190">
    <property type="entry name" value="Sensory domain-like"/>
    <property type="match status" value="1"/>
</dbReference>
<protein>
    <recommendedName>
        <fullName evidence="3">histidine kinase</fullName>
        <ecNumber evidence="3">2.7.13.3</ecNumber>
    </recommendedName>
</protein>
<dbReference type="InterPro" id="IPR033463">
    <property type="entry name" value="sCache_3"/>
</dbReference>
<dbReference type="SMART" id="SM00387">
    <property type="entry name" value="HATPase_c"/>
    <property type="match status" value="1"/>
</dbReference>
<evidence type="ECO:0000256" key="10">
    <source>
        <dbReference type="ARBA" id="ARBA00023012"/>
    </source>
</evidence>
<gene>
    <name evidence="16" type="ORF">HJ583_009220</name>
</gene>
<accession>A0ABX2IFH2</accession>
<dbReference type="RefSeq" id="WP_170021649.1">
    <property type="nucleotide sequence ID" value="NZ_JABCSC020000002.1"/>
</dbReference>
<keyword evidence="10" id="KW-0902">Two-component regulatory system</keyword>
<evidence type="ECO:0000256" key="8">
    <source>
        <dbReference type="ARBA" id="ARBA00022777"/>
    </source>
</evidence>
<dbReference type="InterPro" id="IPR003661">
    <property type="entry name" value="HisK_dim/P_dom"/>
</dbReference>
<dbReference type="InterPro" id="IPR004358">
    <property type="entry name" value="Sig_transdc_His_kin-like_C"/>
</dbReference>
<dbReference type="SMART" id="SM00304">
    <property type="entry name" value="HAMP"/>
    <property type="match status" value="1"/>
</dbReference>
<evidence type="ECO:0000256" key="3">
    <source>
        <dbReference type="ARBA" id="ARBA00012438"/>
    </source>
</evidence>
<dbReference type="SUPFAM" id="SSF47384">
    <property type="entry name" value="Homodimeric domain of signal transducing histidine kinase"/>
    <property type="match status" value="1"/>
</dbReference>
<keyword evidence="7 13" id="KW-0812">Transmembrane</keyword>
<organism evidence="16 17">
    <name type="scientific">Uliginosibacterium aquaticum</name>
    <dbReference type="NCBI Taxonomy" id="2731212"/>
    <lineage>
        <taxon>Bacteria</taxon>
        <taxon>Pseudomonadati</taxon>
        <taxon>Pseudomonadota</taxon>
        <taxon>Betaproteobacteria</taxon>
        <taxon>Rhodocyclales</taxon>
        <taxon>Zoogloeaceae</taxon>
        <taxon>Uliginosibacterium</taxon>
    </lineage>
</organism>
<dbReference type="SMART" id="SM00388">
    <property type="entry name" value="HisKA"/>
    <property type="match status" value="1"/>
</dbReference>
<dbReference type="Proteomes" id="UP000778523">
    <property type="component" value="Unassembled WGS sequence"/>
</dbReference>
<dbReference type="Gene3D" id="3.30.450.20">
    <property type="entry name" value="PAS domain"/>
    <property type="match status" value="1"/>
</dbReference>
<comment type="caution">
    <text evidence="16">The sequence shown here is derived from an EMBL/GenBank/DDBJ whole genome shotgun (WGS) entry which is preliminary data.</text>
</comment>
<evidence type="ECO:0000256" key="11">
    <source>
        <dbReference type="ARBA" id="ARBA00023136"/>
    </source>
</evidence>
<dbReference type="InterPro" id="IPR003594">
    <property type="entry name" value="HATPase_dom"/>
</dbReference>
<dbReference type="Pfam" id="PF00512">
    <property type="entry name" value="HisKA"/>
    <property type="match status" value="1"/>
</dbReference>
<dbReference type="Gene3D" id="3.30.565.10">
    <property type="entry name" value="Histidine kinase-like ATPase, C-terminal domain"/>
    <property type="match status" value="1"/>
</dbReference>
<evidence type="ECO:0000256" key="1">
    <source>
        <dbReference type="ARBA" id="ARBA00000085"/>
    </source>
</evidence>
<dbReference type="InterPro" id="IPR036890">
    <property type="entry name" value="HATPase_C_sf"/>
</dbReference>
<evidence type="ECO:0000256" key="5">
    <source>
        <dbReference type="ARBA" id="ARBA00022553"/>
    </source>
</evidence>
<dbReference type="EMBL" id="JABCSC020000002">
    <property type="protein sequence ID" value="NSL55202.1"/>
    <property type="molecule type" value="Genomic_DNA"/>
</dbReference>
<keyword evidence="4" id="KW-1003">Cell membrane</keyword>
<dbReference type="PROSITE" id="PS50885">
    <property type="entry name" value="HAMP"/>
    <property type="match status" value="1"/>
</dbReference>
<evidence type="ECO:0000256" key="9">
    <source>
        <dbReference type="ARBA" id="ARBA00022989"/>
    </source>
</evidence>
<dbReference type="Gene3D" id="1.10.287.130">
    <property type="match status" value="1"/>
</dbReference>
<evidence type="ECO:0000256" key="12">
    <source>
        <dbReference type="SAM" id="Coils"/>
    </source>
</evidence>
<dbReference type="CDD" id="cd16922">
    <property type="entry name" value="HATPase_EvgS-ArcB-TorS-like"/>
    <property type="match status" value="1"/>
</dbReference>
<keyword evidence="8" id="KW-0418">Kinase</keyword>
<dbReference type="InterPro" id="IPR036097">
    <property type="entry name" value="HisK_dim/P_sf"/>
</dbReference>
<feature type="domain" description="HAMP" evidence="15">
    <location>
        <begin position="192"/>
        <end position="246"/>
    </location>
</feature>
<evidence type="ECO:0000256" key="13">
    <source>
        <dbReference type="SAM" id="Phobius"/>
    </source>
</evidence>
<proteinExistence type="predicted"/>
<dbReference type="Pfam" id="PF02518">
    <property type="entry name" value="HATPase_c"/>
    <property type="match status" value="1"/>
</dbReference>
<evidence type="ECO:0000313" key="17">
    <source>
        <dbReference type="Proteomes" id="UP000778523"/>
    </source>
</evidence>
<comment type="catalytic activity">
    <reaction evidence="1">
        <text>ATP + protein L-histidine = ADP + protein N-phospho-L-histidine.</text>
        <dbReference type="EC" id="2.7.13.3"/>
    </reaction>
</comment>
<feature type="transmembrane region" description="Helical" evidence="13">
    <location>
        <begin position="12"/>
        <end position="33"/>
    </location>
</feature>
<dbReference type="PANTHER" id="PTHR45339">
    <property type="entry name" value="HYBRID SIGNAL TRANSDUCTION HISTIDINE KINASE J"/>
    <property type="match status" value="1"/>
</dbReference>
<dbReference type="InterPro" id="IPR005467">
    <property type="entry name" value="His_kinase_dom"/>
</dbReference>
<keyword evidence="11 13" id="KW-0472">Membrane</keyword>
<feature type="domain" description="Histidine kinase" evidence="14">
    <location>
        <begin position="268"/>
        <end position="484"/>
    </location>
</feature>
<evidence type="ECO:0000256" key="4">
    <source>
        <dbReference type="ARBA" id="ARBA00022475"/>
    </source>
</evidence>
<evidence type="ECO:0000313" key="16">
    <source>
        <dbReference type="EMBL" id="NSL55202.1"/>
    </source>
</evidence>
<keyword evidence="5" id="KW-0597">Phosphoprotein</keyword>
<dbReference type="PROSITE" id="PS50109">
    <property type="entry name" value="HIS_KIN"/>
    <property type="match status" value="1"/>
</dbReference>
<dbReference type="CDD" id="cd00082">
    <property type="entry name" value="HisKA"/>
    <property type="match status" value="1"/>
</dbReference>
<dbReference type="EC" id="2.7.13.3" evidence="3"/>
<dbReference type="InterPro" id="IPR029151">
    <property type="entry name" value="Sensor-like_sf"/>
</dbReference>
<comment type="subcellular location">
    <subcellularLocation>
        <location evidence="2">Cell membrane</location>
        <topology evidence="2">Multi-pass membrane protein</topology>
    </subcellularLocation>
</comment>
<dbReference type="PRINTS" id="PR00344">
    <property type="entry name" value="BCTRLSENSOR"/>
</dbReference>
<dbReference type="InterPro" id="IPR003660">
    <property type="entry name" value="HAMP_dom"/>
</dbReference>
<evidence type="ECO:0000259" key="15">
    <source>
        <dbReference type="PROSITE" id="PS50885"/>
    </source>
</evidence>
<evidence type="ECO:0000256" key="2">
    <source>
        <dbReference type="ARBA" id="ARBA00004651"/>
    </source>
</evidence>
<reference evidence="16 17" key="1">
    <citation type="submission" date="2020-06" db="EMBL/GenBank/DDBJ databases">
        <title>Draft genome of Uliginosibacterium sp. IMCC34675.</title>
        <authorList>
            <person name="Song J."/>
        </authorList>
    </citation>
    <scope>NUCLEOTIDE SEQUENCE [LARGE SCALE GENOMIC DNA]</scope>
    <source>
        <strain evidence="16 17">IMCC34675</strain>
    </source>
</reference>
<dbReference type="Pfam" id="PF17203">
    <property type="entry name" value="sCache_3_2"/>
    <property type="match status" value="1"/>
</dbReference>
<name>A0ABX2IFH2_9RHOO</name>
<dbReference type="CDD" id="cd06225">
    <property type="entry name" value="HAMP"/>
    <property type="match status" value="1"/>
</dbReference>
<dbReference type="SUPFAM" id="SSF55874">
    <property type="entry name" value="ATPase domain of HSP90 chaperone/DNA topoisomerase II/histidine kinase"/>
    <property type="match status" value="1"/>
</dbReference>
<dbReference type="SUPFAM" id="SSF158472">
    <property type="entry name" value="HAMP domain-like"/>
    <property type="match status" value="1"/>
</dbReference>
<evidence type="ECO:0000259" key="14">
    <source>
        <dbReference type="PROSITE" id="PS50109"/>
    </source>
</evidence>
<feature type="transmembrane region" description="Helical" evidence="13">
    <location>
        <begin position="167"/>
        <end position="190"/>
    </location>
</feature>
<keyword evidence="6" id="KW-0808">Transferase</keyword>
<dbReference type="Gene3D" id="6.10.340.10">
    <property type="match status" value="1"/>
</dbReference>
<dbReference type="Pfam" id="PF00672">
    <property type="entry name" value="HAMP"/>
    <property type="match status" value="1"/>
</dbReference>
<evidence type="ECO:0000256" key="6">
    <source>
        <dbReference type="ARBA" id="ARBA00022679"/>
    </source>
</evidence>
<feature type="coiled-coil region" evidence="12">
    <location>
        <begin position="234"/>
        <end position="261"/>
    </location>
</feature>
<evidence type="ECO:0000256" key="7">
    <source>
        <dbReference type="ARBA" id="ARBA00022692"/>
    </source>
</evidence>
<sequence length="496" mass="53935">MKLGLRSKIIAIAALVIIFVTASFALSGTLVYLHHHAEVLQSRSQAVARGLAIQLERVTALGLDIHDVTGFEAQCAEAVSAYPGVSYALVAAQDGTVLFSSRPELSGKPLAEPELLKALQKGSRSTEVEAEQSLAVLESVRGSNDPQIASVIVAFPRSDIDQKLRSMLLLGLGAGGSVAVIGLLVLYLMLRHFVTRPISRLMQVVAHLQAHPGDYSPRVPPQQDDEIGLLVNGFNQLLDNIEERERELIEARDNSDKANRMKSDFLAAMSHDLRTPMHAILSMNELLRSTALTEKQQRYSLNVHKAGQWLLGIINDILAFAKIDSGRLELMHADFNLQQLVEDTVALQEDFASSKKLELSFAISPELPRHLNGDAPRLMQMLTNLISNAIKYTDQGSVHLDITPLHNRISFSVTDTGVGIDKSKLHLLFEPFVQVANADGQRRSGTGLGLSIVKQLAEAMGGEVGVDSSLKNGATFWFTARLQPAIHPAPDAPPAT</sequence>